<sequence>MRTGADRLRHALCFELIGVVITSLIASRLLGMTLSHMGAMSIMLATIATLWNYVYNLLVDKLMLRYLGRLDKTWDERVWHAIGFEGGLLLVALPLVAWWLSISLWQALLLDLGFVFFYLVYAFVYNLAYDKVFPVPALALR</sequence>
<evidence type="ECO:0000313" key="3">
    <source>
        <dbReference type="EMBL" id="QFI55655.1"/>
    </source>
</evidence>
<keyword evidence="1" id="KW-0472">Membrane</keyword>
<proteinExistence type="predicted"/>
<dbReference type="Pfam" id="PF05232">
    <property type="entry name" value="BTP"/>
    <property type="match status" value="2"/>
</dbReference>
<keyword evidence="4" id="KW-1185">Reference proteome</keyword>
<protein>
    <submittedName>
        <fullName evidence="3">PACE efflux transporter</fullName>
    </submittedName>
</protein>
<evidence type="ECO:0000313" key="4">
    <source>
        <dbReference type="Proteomes" id="UP000594034"/>
    </source>
</evidence>
<dbReference type="AlphaFoldDB" id="A0A5J6X1T9"/>
<dbReference type="Proteomes" id="UP000594034">
    <property type="component" value="Chromosome"/>
</dbReference>
<feature type="domain" description="Chlorhexidine efflux transporter" evidence="2">
    <location>
        <begin position="72"/>
        <end position="134"/>
    </location>
</feature>
<feature type="domain" description="Chlorhexidine efflux transporter" evidence="2">
    <location>
        <begin position="2"/>
        <end position="65"/>
    </location>
</feature>
<feature type="transmembrane region" description="Helical" evidence="1">
    <location>
        <begin position="12"/>
        <end position="31"/>
    </location>
</feature>
<feature type="transmembrane region" description="Helical" evidence="1">
    <location>
        <begin position="107"/>
        <end position="128"/>
    </location>
</feature>
<feature type="transmembrane region" description="Helical" evidence="1">
    <location>
        <begin position="37"/>
        <end position="58"/>
    </location>
</feature>
<dbReference type="EMBL" id="CP040449">
    <property type="protein sequence ID" value="QFI55655.1"/>
    <property type="molecule type" value="Genomic_DNA"/>
</dbReference>
<dbReference type="KEGG" id="asim:FE240_13715"/>
<dbReference type="NCBIfam" id="NF033664">
    <property type="entry name" value="PACE_transport"/>
    <property type="match status" value="1"/>
</dbReference>
<accession>A0A5J6X1T9</accession>
<dbReference type="InterPro" id="IPR058208">
    <property type="entry name" value="PACE"/>
</dbReference>
<evidence type="ECO:0000256" key="1">
    <source>
        <dbReference type="SAM" id="Phobius"/>
    </source>
</evidence>
<evidence type="ECO:0000259" key="2">
    <source>
        <dbReference type="Pfam" id="PF05232"/>
    </source>
</evidence>
<keyword evidence="1" id="KW-1133">Transmembrane helix</keyword>
<dbReference type="InterPro" id="IPR007896">
    <property type="entry name" value="BTP_bacteria"/>
</dbReference>
<reference evidence="3 4" key="1">
    <citation type="submission" date="2019-05" db="EMBL/GenBank/DDBJ databases">
        <title>OXA-830, a novel chromosomally encoded expanded-spectrum class D beta-lactamase in Aeromonas simiae.</title>
        <authorList>
            <person name="Zhou W."/>
            <person name="Chen Q."/>
        </authorList>
    </citation>
    <scope>NUCLEOTIDE SEQUENCE [LARGE SCALE GENOMIC DNA]</scope>
    <source>
        <strain evidence="3 4">A6</strain>
    </source>
</reference>
<feature type="transmembrane region" description="Helical" evidence="1">
    <location>
        <begin position="78"/>
        <end position="101"/>
    </location>
</feature>
<name>A0A5J6X1T9_9GAMM</name>
<gene>
    <name evidence="3" type="ORF">FE240_13715</name>
</gene>
<keyword evidence="1" id="KW-0812">Transmembrane</keyword>
<organism evidence="3 4">
    <name type="scientific">Aeromonas simiae</name>
    <dbReference type="NCBI Taxonomy" id="218936"/>
    <lineage>
        <taxon>Bacteria</taxon>
        <taxon>Pseudomonadati</taxon>
        <taxon>Pseudomonadota</taxon>
        <taxon>Gammaproteobacteria</taxon>
        <taxon>Aeromonadales</taxon>
        <taxon>Aeromonadaceae</taxon>
        <taxon>Aeromonas</taxon>
    </lineage>
</organism>
<dbReference type="RefSeq" id="WP_193001705.1">
    <property type="nucleotide sequence ID" value="NZ_CP040449.1"/>
</dbReference>